<gene>
    <name evidence="2" type="ORF">THF1A12_190047</name>
</gene>
<reference evidence="2" key="1">
    <citation type="submission" date="2022-01" db="EMBL/GenBank/DDBJ databases">
        <authorList>
            <person name="Lagorce A."/>
        </authorList>
    </citation>
    <scope>NUCLEOTIDE SEQUENCE</scope>
    <source>
        <strain evidence="2">Th15_F1_A12</strain>
    </source>
</reference>
<protein>
    <submittedName>
        <fullName evidence="2">Uncharacterized protein</fullName>
    </submittedName>
</protein>
<evidence type="ECO:0000313" key="3">
    <source>
        <dbReference type="Proteomes" id="UP001295462"/>
    </source>
</evidence>
<accession>A0AAU9QK95</accession>
<evidence type="ECO:0000256" key="1">
    <source>
        <dbReference type="SAM" id="Phobius"/>
    </source>
</evidence>
<comment type="caution">
    <text evidence="2">The sequence shown here is derived from an EMBL/GenBank/DDBJ whole genome shotgun (WGS) entry which is preliminary data.</text>
</comment>
<organism evidence="2 3">
    <name type="scientific">Vibrio jasicida</name>
    <dbReference type="NCBI Taxonomy" id="766224"/>
    <lineage>
        <taxon>Bacteria</taxon>
        <taxon>Pseudomonadati</taxon>
        <taxon>Pseudomonadota</taxon>
        <taxon>Gammaproteobacteria</taxon>
        <taxon>Vibrionales</taxon>
        <taxon>Vibrionaceae</taxon>
        <taxon>Vibrio</taxon>
    </lineage>
</organism>
<feature type="transmembrane region" description="Helical" evidence="1">
    <location>
        <begin position="6"/>
        <end position="22"/>
    </location>
</feature>
<dbReference type="EMBL" id="CAKMUD010000071">
    <property type="protein sequence ID" value="CAH1583023.1"/>
    <property type="molecule type" value="Genomic_DNA"/>
</dbReference>
<dbReference type="Proteomes" id="UP001295462">
    <property type="component" value="Unassembled WGS sequence"/>
</dbReference>
<sequence length="38" mass="4415">MLLVHIVFGVGLFIGLLTLYAPKIEQWNKKHLLSHEKK</sequence>
<keyword evidence="1" id="KW-1133">Transmembrane helix</keyword>
<keyword evidence="1" id="KW-0472">Membrane</keyword>
<dbReference type="AlphaFoldDB" id="A0AAU9QK95"/>
<keyword evidence="1" id="KW-0812">Transmembrane</keyword>
<name>A0AAU9QK95_9VIBR</name>
<proteinExistence type="predicted"/>
<evidence type="ECO:0000313" key="2">
    <source>
        <dbReference type="EMBL" id="CAH1583023.1"/>
    </source>
</evidence>